<keyword evidence="1" id="KW-1133">Transmembrane helix</keyword>
<dbReference type="CDD" id="cd04179">
    <property type="entry name" value="DPM_DPG-synthase_like"/>
    <property type="match status" value="1"/>
</dbReference>
<dbReference type="InterPro" id="IPR050256">
    <property type="entry name" value="Glycosyltransferase_2"/>
</dbReference>
<organism evidence="3 4">
    <name type="scientific">Shackletoniella antarctica</name>
    <dbReference type="NCBI Taxonomy" id="268115"/>
    <lineage>
        <taxon>Bacteria</taxon>
        <taxon>Bacillati</taxon>
        <taxon>Cyanobacteriota</taxon>
        <taxon>Cyanophyceae</taxon>
        <taxon>Oculatellales</taxon>
        <taxon>Oculatellaceae</taxon>
        <taxon>Shackletoniella</taxon>
    </lineage>
</organism>
<evidence type="ECO:0000313" key="3">
    <source>
        <dbReference type="EMBL" id="PZO43555.1"/>
    </source>
</evidence>
<dbReference type="Pfam" id="PF00535">
    <property type="entry name" value="Glycos_transf_2"/>
    <property type="match status" value="1"/>
</dbReference>
<dbReference type="Proteomes" id="UP000249081">
    <property type="component" value="Unassembled WGS sequence"/>
</dbReference>
<dbReference type="GO" id="GO:0016740">
    <property type="term" value="F:transferase activity"/>
    <property type="evidence" value="ECO:0007669"/>
    <property type="project" value="UniProtKB-KW"/>
</dbReference>
<dbReference type="Gene3D" id="3.90.550.10">
    <property type="entry name" value="Spore Coat Polysaccharide Biosynthesis Protein SpsA, Chain A"/>
    <property type="match status" value="1"/>
</dbReference>
<dbReference type="AlphaFoldDB" id="A0A2W4Y9C2"/>
<gene>
    <name evidence="3" type="ORF">DCF17_05980</name>
</gene>
<evidence type="ECO:0000259" key="2">
    <source>
        <dbReference type="Pfam" id="PF00535"/>
    </source>
</evidence>
<comment type="caution">
    <text evidence="3">The sequence shown here is derived from an EMBL/GenBank/DDBJ whole genome shotgun (WGS) entry which is preliminary data.</text>
</comment>
<name>A0A2W4Y9C2_9CYAN</name>
<dbReference type="PANTHER" id="PTHR48090:SF7">
    <property type="entry name" value="RFBJ PROTEIN"/>
    <property type="match status" value="1"/>
</dbReference>
<dbReference type="InterPro" id="IPR001173">
    <property type="entry name" value="Glyco_trans_2-like"/>
</dbReference>
<evidence type="ECO:0000256" key="1">
    <source>
        <dbReference type="SAM" id="Phobius"/>
    </source>
</evidence>
<feature type="domain" description="Glycosyltransferase 2-like" evidence="2">
    <location>
        <begin position="13"/>
        <end position="167"/>
    </location>
</feature>
<dbReference type="PANTHER" id="PTHR48090">
    <property type="entry name" value="UNDECAPRENYL-PHOSPHATE 4-DEOXY-4-FORMAMIDO-L-ARABINOSE TRANSFERASE-RELATED"/>
    <property type="match status" value="1"/>
</dbReference>
<dbReference type="InterPro" id="IPR029044">
    <property type="entry name" value="Nucleotide-diphossugar_trans"/>
</dbReference>
<keyword evidence="3" id="KW-0808">Transferase</keyword>
<dbReference type="SUPFAM" id="SSF53448">
    <property type="entry name" value="Nucleotide-diphospho-sugar transferases"/>
    <property type="match status" value="1"/>
</dbReference>
<accession>A0A2W4Y9C2</accession>
<proteinExistence type="predicted"/>
<reference evidence="4" key="1">
    <citation type="submission" date="2018-04" db="EMBL/GenBank/DDBJ databases">
        <authorList>
            <person name="Cornet L."/>
        </authorList>
    </citation>
    <scope>NUCLEOTIDE SEQUENCE [LARGE SCALE GENOMIC DNA]</scope>
</reference>
<dbReference type="EMBL" id="QBMN01000028">
    <property type="protein sequence ID" value="PZO43555.1"/>
    <property type="molecule type" value="Genomic_DNA"/>
</dbReference>
<keyword evidence="1" id="KW-0812">Transmembrane</keyword>
<keyword evidence="1" id="KW-0472">Membrane</keyword>
<feature type="transmembrane region" description="Helical" evidence="1">
    <location>
        <begin position="216"/>
        <end position="233"/>
    </location>
</feature>
<reference evidence="3 4" key="2">
    <citation type="submission" date="2018-06" db="EMBL/GenBank/DDBJ databases">
        <title>Metagenomic assembly of (sub)arctic Cyanobacteria and their associated microbiome from non-axenic cultures.</title>
        <authorList>
            <person name="Baurain D."/>
        </authorList>
    </citation>
    <scope>NUCLEOTIDE SEQUENCE [LARGE SCALE GENOMIC DNA]</scope>
    <source>
        <strain evidence="3">ULC041bin1</strain>
    </source>
</reference>
<evidence type="ECO:0000313" key="4">
    <source>
        <dbReference type="Proteomes" id="UP000249081"/>
    </source>
</evidence>
<sequence>MPVTPIPLDTVLVIIPILNEAAAIVSVIETLQALGLRRIVVVDNGSDDRGPDLAAKAGAKVLFERRRGYGMACWRGLQAMPTDVQWVLFCDGDGSDDLGTIPAFLSLAQQGVDLVLGDRTATPAGRAALTPAQRFGNRLATTLIWLGWGRRYRDLGPLRLIRRAALEQIQMRDRGFGWTVEMQVRAVEGGLTQRELPVAYRPRQGGKSKISGTLRGSFQAGVIILGTLAWLYGRRLRRRQGIQA</sequence>
<protein>
    <submittedName>
        <fullName evidence="3">Glycosyl transferase</fullName>
    </submittedName>
</protein>